<organism evidence="2 3">
    <name type="scientific">Canavalia gladiata</name>
    <name type="common">Sword bean</name>
    <name type="synonym">Dolichos gladiatus</name>
    <dbReference type="NCBI Taxonomy" id="3824"/>
    <lineage>
        <taxon>Eukaryota</taxon>
        <taxon>Viridiplantae</taxon>
        <taxon>Streptophyta</taxon>
        <taxon>Embryophyta</taxon>
        <taxon>Tracheophyta</taxon>
        <taxon>Spermatophyta</taxon>
        <taxon>Magnoliopsida</taxon>
        <taxon>eudicotyledons</taxon>
        <taxon>Gunneridae</taxon>
        <taxon>Pentapetalae</taxon>
        <taxon>rosids</taxon>
        <taxon>fabids</taxon>
        <taxon>Fabales</taxon>
        <taxon>Fabaceae</taxon>
        <taxon>Papilionoideae</taxon>
        <taxon>50 kb inversion clade</taxon>
        <taxon>NPAAA clade</taxon>
        <taxon>indigoferoid/millettioid clade</taxon>
        <taxon>Phaseoleae</taxon>
        <taxon>Canavalia</taxon>
    </lineage>
</organism>
<evidence type="ECO:0000256" key="1">
    <source>
        <dbReference type="SAM" id="Coils"/>
    </source>
</evidence>
<sequence>MAMGTRLKDIAADNQRCMNEIRQLNANYAQLSDDVARMLEAQKHMNTQFESLQAALENHGLNDNPNEDSSYASHSCHHADCGNRSLFQHNLRRRGHKKGSKADYFNYHLILEVPAIHAWVSKVRPTLAYSSYFPTYKYIIHPHKFSPPPPPT</sequence>
<accession>A0AAN9QRR9</accession>
<name>A0AAN9QRR9_CANGL</name>
<protein>
    <submittedName>
        <fullName evidence="2">Uncharacterized protein</fullName>
    </submittedName>
</protein>
<dbReference type="Proteomes" id="UP001367508">
    <property type="component" value="Unassembled WGS sequence"/>
</dbReference>
<comment type="caution">
    <text evidence="2">The sequence shown here is derived from an EMBL/GenBank/DDBJ whole genome shotgun (WGS) entry which is preliminary data.</text>
</comment>
<evidence type="ECO:0000313" key="2">
    <source>
        <dbReference type="EMBL" id="KAK7344346.1"/>
    </source>
</evidence>
<dbReference type="AlphaFoldDB" id="A0AAN9QRR9"/>
<gene>
    <name evidence="2" type="ORF">VNO77_13852</name>
</gene>
<feature type="coiled-coil region" evidence="1">
    <location>
        <begin position="7"/>
        <end position="41"/>
    </location>
</feature>
<keyword evidence="3" id="KW-1185">Reference proteome</keyword>
<proteinExistence type="predicted"/>
<keyword evidence="1" id="KW-0175">Coiled coil</keyword>
<dbReference type="EMBL" id="JAYMYQ010000003">
    <property type="protein sequence ID" value="KAK7344346.1"/>
    <property type="molecule type" value="Genomic_DNA"/>
</dbReference>
<evidence type="ECO:0000313" key="3">
    <source>
        <dbReference type="Proteomes" id="UP001367508"/>
    </source>
</evidence>
<reference evidence="2 3" key="1">
    <citation type="submission" date="2024-01" db="EMBL/GenBank/DDBJ databases">
        <title>The genomes of 5 underutilized Papilionoideae crops provide insights into root nodulation and disease resistanc.</title>
        <authorList>
            <person name="Jiang F."/>
        </authorList>
    </citation>
    <scope>NUCLEOTIDE SEQUENCE [LARGE SCALE GENOMIC DNA]</scope>
    <source>
        <strain evidence="2">LVBAO_FW01</strain>
        <tissue evidence="2">Leaves</tissue>
    </source>
</reference>